<dbReference type="AlphaFoldDB" id="A0A915Q4C0"/>
<feature type="compositionally biased region" description="Basic residues" evidence="3">
    <location>
        <begin position="1"/>
        <end position="12"/>
    </location>
</feature>
<dbReference type="SUPFAM" id="SSF54928">
    <property type="entry name" value="RNA-binding domain, RBD"/>
    <property type="match status" value="1"/>
</dbReference>
<reference evidence="6" key="1">
    <citation type="submission" date="2022-11" db="UniProtKB">
        <authorList>
            <consortium name="WormBaseParasite"/>
        </authorList>
    </citation>
    <scope>IDENTIFICATION</scope>
</reference>
<sequence length="420" mass="46977">MKKKGTRGRPRKQQQALSATTDDVEQVVMPAAEEESAIEERIAAASAQVRIFGFRLTFNFAYYLPVSACIVLKLPSLMWDVYPTSEYYCYICILEEEKAGEDNTMTDVKMETSADEALDEEPETQEEQVEEQESDHREEDDEATTANGDEVKKEDSDSKMETTSLVGASGDGETEEAHALLAEVEEAEFVENEVYKGLRAQSVKPKVAVALIELYEATDMSPQELDDRAIEMLRSLPLEHALFIIKEVKESKLMGVQNKAQFLMSVMRNFRDKVRQLGANVALSQKLVNGPSVEKIKEILDRTGYNLEVTIGQRKYGGPPPDWDGPAAGPQGSGHEIYIGKIPKEVYEDTLITLFEDMGKIWDLRLMMDPLTGRNRGYAFLTYCDKTSAYEAAKKVIAPFSILRLAAAALNFETCSLKSE</sequence>
<dbReference type="PROSITE" id="PS50102">
    <property type="entry name" value="RRM"/>
    <property type="match status" value="1"/>
</dbReference>
<dbReference type="Pfam" id="PF18360">
    <property type="entry name" value="hnRNP_Q_AcD"/>
    <property type="match status" value="1"/>
</dbReference>
<feature type="compositionally biased region" description="Basic and acidic residues" evidence="3">
    <location>
        <begin position="149"/>
        <end position="160"/>
    </location>
</feature>
<dbReference type="WBParaSite" id="sdigi.contig9.g995.t1">
    <property type="protein sequence ID" value="sdigi.contig9.g995.t1"/>
    <property type="gene ID" value="sdigi.contig9.g995"/>
</dbReference>
<accession>A0A915Q4C0</accession>
<evidence type="ECO:0000256" key="2">
    <source>
        <dbReference type="PROSITE-ProRule" id="PRU00176"/>
    </source>
</evidence>
<dbReference type="GO" id="GO:0003723">
    <property type="term" value="F:RNA binding"/>
    <property type="evidence" value="ECO:0007669"/>
    <property type="project" value="UniProtKB-UniRule"/>
</dbReference>
<dbReference type="SMART" id="SM00360">
    <property type="entry name" value="RRM"/>
    <property type="match status" value="1"/>
</dbReference>
<feature type="region of interest" description="Disordered" evidence="3">
    <location>
        <begin position="112"/>
        <end position="173"/>
    </location>
</feature>
<evidence type="ECO:0000259" key="4">
    <source>
        <dbReference type="PROSITE" id="PS50102"/>
    </source>
</evidence>
<evidence type="ECO:0000313" key="5">
    <source>
        <dbReference type="Proteomes" id="UP000887581"/>
    </source>
</evidence>
<protein>
    <submittedName>
        <fullName evidence="6">RRM domain-containing protein</fullName>
    </submittedName>
</protein>
<proteinExistence type="predicted"/>
<dbReference type="CDD" id="cd21039">
    <property type="entry name" value="NURR"/>
    <property type="match status" value="1"/>
</dbReference>
<dbReference type="Proteomes" id="UP000887581">
    <property type="component" value="Unplaced"/>
</dbReference>
<dbReference type="InterPro" id="IPR035979">
    <property type="entry name" value="RBD_domain_sf"/>
</dbReference>
<name>A0A915Q4C0_9BILA</name>
<keyword evidence="5" id="KW-1185">Reference proteome</keyword>
<dbReference type="InterPro" id="IPR012677">
    <property type="entry name" value="Nucleotide-bd_a/b_plait_sf"/>
</dbReference>
<organism evidence="5 6">
    <name type="scientific">Setaria digitata</name>
    <dbReference type="NCBI Taxonomy" id="48799"/>
    <lineage>
        <taxon>Eukaryota</taxon>
        <taxon>Metazoa</taxon>
        <taxon>Ecdysozoa</taxon>
        <taxon>Nematoda</taxon>
        <taxon>Chromadorea</taxon>
        <taxon>Rhabditida</taxon>
        <taxon>Spirurina</taxon>
        <taxon>Spiruromorpha</taxon>
        <taxon>Filarioidea</taxon>
        <taxon>Setariidae</taxon>
        <taxon>Setaria</taxon>
    </lineage>
</organism>
<dbReference type="PANTHER" id="PTHR21245">
    <property type="entry name" value="HETEROGENEOUS NUCLEAR RIBONUCLEOPROTEIN"/>
    <property type="match status" value="1"/>
</dbReference>
<dbReference type="InterPro" id="IPR041337">
    <property type="entry name" value="hnRNP_Q_AcD"/>
</dbReference>
<keyword evidence="1 2" id="KW-0694">RNA-binding</keyword>
<dbReference type="Gene3D" id="3.30.70.330">
    <property type="match status" value="1"/>
</dbReference>
<feature type="compositionally biased region" description="Acidic residues" evidence="3">
    <location>
        <begin position="113"/>
        <end position="143"/>
    </location>
</feature>
<evidence type="ECO:0000256" key="3">
    <source>
        <dbReference type="SAM" id="MobiDB-lite"/>
    </source>
</evidence>
<feature type="region of interest" description="Disordered" evidence="3">
    <location>
        <begin position="1"/>
        <end position="23"/>
    </location>
</feature>
<dbReference type="Pfam" id="PF00076">
    <property type="entry name" value="RRM_1"/>
    <property type="match status" value="1"/>
</dbReference>
<dbReference type="InterPro" id="IPR000504">
    <property type="entry name" value="RRM_dom"/>
</dbReference>
<evidence type="ECO:0000313" key="6">
    <source>
        <dbReference type="WBParaSite" id="sdigi.contig9.g995.t1"/>
    </source>
</evidence>
<evidence type="ECO:0000256" key="1">
    <source>
        <dbReference type="ARBA" id="ARBA00022884"/>
    </source>
</evidence>
<feature type="domain" description="RRM" evidence="4">
    <location>
        <begin position="335"/>
        <end position="420"/>
    </location>
</feature>